<comment type="caution">
    <text evidence="1">The sequence shown here is derived from an EMBL/GenBank/DDBJ whole genome shotgun (WGS) entry which is preliminary data.</text>
</comment>
<dbReference type="Proteomes" id="UP001433268">
    <property type="component" value="Unassembled WGS sequence"/>
</dbReference>
<keyword evidence="2" id="KW-1185">Reference proteome</keyword>
<reference evidence="1 2" key="1">
    <citation type="submission" date="2023-01" db="EMBL/GenBank/DDBJ databases">
        <title>Analysis of 21 Apiospora genomes using comparative genomics revels a genus with tremendous synthesis potential of carbohydrate active enzymes and secondary metabolites.</title>
        <authorList>
            <person name="Sorensen T."/>
        </authorList>
    </citation>
    <scope>NUCLEOTIDE SEQUENCE [LARGE SCALE GENOMIC DNA]</scope>
    <source>
        <strain evidence="1 2">CBS 114990</strain>
    </source>
</reference>
<dbReference type="GeneID" id="92043538"/>
<protein>
    <submittedName>
        <fullName evidence="1">Uncharacterized protein</fullName>
    </submittedName>
</protein>
<dbReference type="RefSeq" id="XP_066669401.1">
    <property type="nucleotide sequence ID" value="XM_066810478.1"/>
</dbReference>
<dbReference type="EMBL" id="JAQQWN010000005">
    <property type="protein sequence ID" value="KAK8084892.1"/>
    <property type="molecule type" value="Genomic_DNA"/>
</dbReference>
<evidence type="ECO:0000313" key="1">
    <source>
        <dbReference type="EMBL" id="KAK8084892.1"/>
    </source>
</evidence>
<accession>A0ABR1WPD0</accession>
<sequence>MLPAFDAMGSVMKKQGLPSYKKLKVALDWAKDSDLVDAMKREVDGKKKCTEIKQEMEEIIKYWKQRIELLEMATTALRVEKV</sequence>
<proteinExistence type="predicted"/>
<gene>
    <name evidence="1" type="ORF">PG997_006163</name>
</gene>
<name>A0ABR1WPD0_9PEZI</name>
<evidence type="ECO:0000313" key="2">
    <source>
        <dbReference type="Proteomes" id="UP001433268"/>
    </source>
</evidence>
<organism evidence="1 2">
    <name type="scientific">Apiospora hydei</name>
    <dbReference type="NCBI Taxonomy" id="1337664"/>
    <lineage>
        <taxon>Eukaryota</taxon>
        <taxon>Fungi</taxon>
        <taxon>Dikarya</taxon>
        <taxon>Ascomycota</taxon>
        <taxon>Pezizomycotina</taxon>
        <taxon>Sordariomycetes</taxon>
        <taxon>Xylariomycetidae</taxon>
        <taxon>Amphisphaeriales</taxon>
        <taxon>Apiosporaceae</taxon>
        <taxon>Apiospora</taxon>
    </lineage>
</organism>